<feature type="compositionally biased region" description="Polar residues" evidence="1">
    <location>
        <begin position="235"/>
        <end position="261"/>
    </location>
</feature>
<name>A0A100IHW6_ASPNG</name>
<reference evidence="3" key="1">
    <citation type="journal article" date="2016" name="Genome Announc.">
        <title>Draft genome sequence of Aspergillus niger strain An76.</title>
        <authorList>
            <person name="Gong W."/>
            <person name="Cheng Z."/>
            <person name="Zhang H."/>
            <person name="Liu L."/>
            <person name="Gao P."/>
            <person name="Wang L."/>
        </authorList>
    </citation>
    <scope>NUCLEOTIDE SEQUENCE [LARGE SCALE GENOMIC DNA]</scope>
    <source>
        <strain evidence="3">An76</strain>
    </source>
</reference>
<dbReference type="Proteomes" id="UP000068243">
    <property type="component" value="Unassembled WGS sequence"/>
</dbReference>
<dbReference type="VEuPathDB" id="FungiDB:An08g02410"/>
<dbReference type="VEuPathDB" id="FungiDB:ASPNIDRAFT2_1188628"/>
<protein>
    <submittedName>
        <fullName evidence="2">Similar to An08g02410</fullName>
    </submittedName>
</protein>
<comment type="caution">
    <text evidence="2">The sequence shown here is derived from an EMBL/GenBank/DDBJ whole genome shotgun (WGS) entry which is preliminary data.</text>
</comment>
<proteinExistence type="predicted"/>
<dbReference type="VEuPathDB" id="FungiDB:ATCC64974_104430"/>
<dbReference type="VEuPathDB" id="FungiDB:M747DRAFT_343476"/>
<feature type="compositionally biased region" description="Polar residues" evidence="1">
    <location>
        <begin position="210"/>
        <end position="219"/>
    </location>
</feature>
<dbReference type="AlphaFoldDB" id="A0A100IHW6"/>
<organism evidence="2 3">
    <name type="scientific">Aspergillus niger</name>
    <dbReference type="NCBI Taxonomy" id="5061"/>
    <lineage>
        <taxon>Eukaryota</taxon>
        <taxon>Fungi</taxon>
        <taxon>Dikarya</taxon>
        <taxon>Ascomycota</taxon>
        <taxon>Pezizomycotina</taxon>
        <taxon>Eurotiomycetes</taxon>
        <taxon>Eurotiomycetidae</taxon>
        <taxon>Eurotiales</taxon>
        <taxon>Aspergillaceae</taxon>
        <taxon>Aspergillus</taxon>
        <taxon>Aspergillus subgen. Circumdati</taxon>
    </lineage>
</organism>
<feature type="region of interest" description="Disordered" evidence="1">
    <location>
        <begin position="379"/>
        <end position="421"/>
    </location>
</feature>
<evidence type="ECO:0000313" key="3">
    <source>
        <dbReference type="Proteomes" id="UP000068243"/>
    </source>
</evidence>
<feature type="compositionally biased region" description="Polar residues" evidence="1">
    <location>
        <begin position="384"/>
        <end position="406"/>
    </location>
</feature>
<feature type="compositionally biased region" description="Basic and acidic residues" evidence="1">
    <location>
        <begin position="268"/>
        <end position="278"/>
    </location>
</feature>
<evidence type="ECO:0000256" key="1">
    <source>
        <dbReference type="SAM" id="MobiDB-lite"/>
    </source>
</evidence>
<accession>A0A100IHW6</accession>
<feature type="region of interest" description="Disordered" evidence="1">
    <location>
        <begin position="186"/>
        <end position="342"/>
    </location>
</feature>
<dbReference type="VEuPathDB" id="FungiDB:ASPNIDRAFT2_1188629"/>
<dbReference type="VEuPathDB" id="FungiDB:ATCC64974_104420"/>
<dbReference type="OrthoDB" id="4431916at2759"/>
<feature type="compositionally biased region" description="Acidic residues" evidence="1">
    <location>
        <begin position="197"/>
        <end position="208"/>
    </location>
</feature>
<dbReference type="EMBL" id="BCMY01000006">
    <property type="protein sequence ID" value="GAQ41552.1"/>
    <property type="molecule type" value="Genomic_DNA"/>
</dbReference>
<dbReference type="OMA" id="INNGHRC"/>
<gene>
    <name evidence="2" type="ORF">ABL_04231</name>
</gene>
<sequence>MPPPSRRLLIFQEARNPQSPSEIVYLPVNKLGLPICGDGPEMPSMLELPLRILKAFTDIFNQPKYKGWALVGAGPYHDTSVEGKYYAVVLEQVQEVTAPKLLFLFEKDNDRYWLSDATGLPIADGCPLLDLTDKELVYETELLMMVTSSMEAKLMPTNYNYLASYKIAETYYVLLEERLDGGRFPAISPASNSATLEDGDSVGSDDETPTTRYPPSYSLSDGDKDCAASEIVAPSQITTNPSTSSDGGILTPSQSTATTRAFSPIDVNKSDDPKRDEFTVSDSNGRSKAKKPAPSTGSSSKNPDVATDYDSDTNSEPINNGHRCHHPVSTDEVPPRQDPHQAATDLISQISRSGLKWGAVGRSGYIEFDINKAPIPKLVPVSPDTENPSRPDAQSKSNRFIPSTTRKPLPQQVATDGLSIPRDKPYWTEFGLHWPPSDGPLYMPPLDPNDPYKVPDTPLEVNWTPL</sequence>
<evidence type="ECO:0000313" key="2">
    <source>
        <dbReference type="EMBL" id="GAQ41552.1"/>
    </source>
</evidence>